<dbReference type="PANTHER" id="PTHR15180">
    <property type="entry name" value="GENERAL TRANSCRIPTION FACTOR 3C POLYPEPTIDE 1"/>
    <property type="match status" value="1"/>
</dbReference>
<feature type="domain" description="GTF3C1 extended winged-helix" evidence="9">
    <location>
        <begin position="537"/>
        <end position="641"/>
    </location>
</feature>
<evidence type="ECO:0000259" key="7">
    <source>
        <dbReference type="Pfam" id="PF04182"/>
    </source>
</evidence>
<evidence type="ECO:0000256" key="6">
    <source>
        <dbReference type="SAM" id="MobiDB-lite"/>
    </source>
</evidence>
<dbReference type="InterPro" id="IPR056428">
    <property type="entry name" value="WH_GTF3C1"/>
</dbReference>
<accession>A0ABM1B571</accession>
<feature type="region of interest" description="Disordered" evidence="6">
    <location>
        <begin position="2058"/>
        <end position="2084"/>
    </location>
</feature>
<feature type="region of interest" description="Disordered" evidence="6">
    <location>
        <begin position="1049"/>
        <end position="1069"/>
    </location>
</feature>
<proteinExistence type="predicted"/>
<dbReference type="GeneID" id="106459936"/>
<dbReference type="RefSeq" id="XP_013775056.1">
    <property type="nucleotide sequence ID" value="XM_013919602.2"/>
</dbReference>
<dbReference type="InterPro" id="IPR056467">
    <property type="entry name" value="eWH_GTF3C1"/>
</dbReference>
<evidence type="ECO:0000256" key="2">
    <source>
        <dbReference type="ARBA" id="ARBA00022553"/>
    </source>
</evidence>
<dbReference type="Proteomes" id="UP000694941">
    <property type="component" value="Unplaced"/>
</dbReference>
<dbReference type="Pfam" id="PF23704">
    <property type="entry name" value="WHD_GTF3C1_N"/>
    <property type="match status" value="1"/>
</dbReference>
<protein>
    <submittedName>
        <fullName evidence="11">General transcription factor 3C polypeptide 1-like</fullName>
    </submittedName>
</protein>
<dbReference type="Pfam" id="PF04182">
    <property type="entry name" value="B-block_TFIIIC"/>
    <property type="match status" value="1"/>
</dbReference>
<dbReference type="InterPro" id="IPR044210">
    <property type="entry name" value="Tfc3-like"/>
</dbReference>
<feature type="compositionally biased region" description="Polar residues" evidence="6">
    <location>
        <begin position="1949"/>
        <end position="1960"/>
    </location>
</feature>
<reference evidence="11" key="1">
    <citation type="submission" date="2025-08" db="UniProtKB">
        <authorList>
            <consortium name="RefSeq"/>
        </authorList>
    </citation>
    <scope>IDENTIFICATION</scope>
    <source>
        <tissue evidence="11">Muscle</tissue>
    </source>
</reference>
<comment type="subcellular location">
    <subcellularLocation>
        <location evidence="1">Nucleus</location>
    </subcellularLocation>
</comment>
<feature type="domain" description="B-block binding subunit of TFIIIC" evidence="7">
    <location>
        <begin position="174"/>
        <end position="248"/>
    </location>
</feature>
<feature type="domain" description="General transcription factor 3C polypeptide 1 winged-helix" evidence="8">
    <location>
        <begin position="8"/>
        <end position="64"/>
    </location>
</feature>
<feature type="compositionally biased region" description="Basic and acidic residues" evidence="6">
    <location>
        <begin position="1717"/>
        <end position="1728"/>
    </location>
</feature>
<dbReference type="Pfam" id="PF24101">
    <property type="entry name" value="WHD_GTF3C1"/>
    <property type="match status" value="1"/>
</dbReference>
<feature type="region of interest" description="Disordered" evidence="6">
    <location>
        <begin position="339"/>
        <end position="358"/>
    </location>
</feature>
<dbReference type="PANTHER" id="PTHR15180:SF1">
    <property type="entry name" value="GENERAL TRANSCRIPTION FACTOR 3C POLYPEPTIDE 1"/>
    <property type="match status" value="1"/>
</dbReference>
<dbReference type="InterPro" id="IPR007309">
    <property type="entry name" value="TFIIIC_Bblock-bd"/>
</dbReference>
<feature type="compositionally biased region" description="Basic and acidic residues" evidence="6">
    <location>
        <begin position="2059"/>
        <end position="2074"/>
    </location>
</feature>
<keyword evidence="5" id="KW-0539">Nucleus</keyword>
<feature type="region of interest" description="Disordered" evidence="6">
    <location>
        <begin position="1708"/>
        <end position="1785"/>
    </location>
</feature>
<evidence type="ECO:0000256" key="5">
    <source>
        <dbReference type="ARBA" id="ARBA00023242"/>
    </source>
</evidence>
<evidence type="ECO:0000256" key="3">
    <source>
        <dbReference type="ARBA" id="ARBA00023125"/>
    </source>
</evidence>
<gene>
    <name evidence="11" type="primary">LOC106459936</name>
</gene>
<sequence length="2349" mass="267658">MAGNCDFFSDCLDEVALEGLDGITLSALWTRLKKRPNFQFPIDDDSKQFIWEALVLHENIQLYELPNPRPPLVIFNRYDYLDMEDGVVVEPENLPEDCYPITIINRDGIRGSCSTFSSRRLITSEVRNNNQILITHNEAVEKWGEKLVFVADQRVRETALIGTEVSPCLELSSEQYCMLERIGRSRYQGEVTQGKQSLQVINSSPKTLYYYRKPLLRKGIITKQTHHLKYGNNNTATGSLLHLARFFVEVMPKMQVMLNQLCESLSLKPNKREVFHKVRNELGMKEASFKKLFFKPYGRNLKTLMLPYREMYPEASKAEAFTLSGKERLVKVAELVESRENHEGEEYPDEEEKDEDESVGISYDPSKFVYDRPLLNQVYDILKAEGADGISQLDISKKMGLPKLESRLVCRNLERKGVVTTFMKDLGRQRITTYIAKCFEQKSESHKKLLEERKRILELSKDVAQENLPCSSELNISEPIQAANDILQEKPGAEHLSKVTAEGPKVEPEVMQSKTRSFSITEEVKHMYDNARKDTAHVTLRMLKRATLVIEAVKKEKLIDDVFKLQKLVIEAEAQEGSLQKVDKKSMNRLISRLAKDGYVRSIKTILKLGEQIKKLHFVCDPSITVHDALVKSTIEQAKFKYFGVSKQQMKNASEKNKLFDGTDISNLSQLQSKYDKQTKMEYVPSIGRVFGVGAKFLRMKTLHLLLYYLVYDYQGQDSLLQEGNHPKIYNTERNWKMFIPPLPKHRGFEKGWCLFSDVLLAMPLSIFVKIVNITYKIDGLQEYLKHPIQCHYLIRHIPQHLRNALLYARRYIFSAHEVAMKLSFMGLLSFGPHKHKEKDQMFIYVHQHSSISDTTASPPSYVHVSQDIVYQKKCYTFSSIDIVEHYWNDLQDICLHTPLGKPNCVRGQEIPFMNLFKKPAMIEASRNKEPEEILDDGSQPGDNLGAGGLDSSLFAHLKRNWAGNNLEYHLPRKVPCMRQESGQGTVGISYLEYLRSSSSAVKPLLDNKKRLGRLKNNTGLSVYAPQTKGSEKAPLLNVSVESKEKVKAKRKIENQQNENLPKKKKKSDITIRKIQGRKKKEKRPFYDEKDKAALMCMSKLRVDWKPEEDSFILLGKVASCFLNPNYPNMVVRWTMIRDLLHKHLPAVSRNKTSRACQRRLRYMMLNPGTVSNVSVFLGEARQDQNLVQEFHGPKPPLTHEEKWNTMFISVMEKLLEKFKIKDVKKIDEMILPSTIEELLAKYEISLSGSLGNKKPLYEEPKNIVDIYYAVAQTIVIASLCTVGDKSNWSYILYEIYQQYPENLLRYVVSGLQNDQLIAKRKGFHHTGTHSTPLSSVPYRLSVTFENTFITRYQPEIYTEAWELVKEGKTNLTGDLKPGYCAAVIGLLALRKLVFQLHIPDQIIMLDTNFGEDPQPEAMLQVEKMDMDTKQTKSDQLPTESNVETDELGCNNSVTNGVKGCGIVKSNFTTDCEKNNPVSSIQFETTTVSKASRFALYMMQQQLNKVILTEKIQHVQDSFVINSCRITCQLIHTSHETEASNVSKQSIKDVINSQQIYLPKELLEPSLDCLEEFYSKNNFPPKDLEICKFIYEYIQQKKEFGATEVELLEMFINSDGILSVKDHLFFLCKHFFILKVGVKIWRYVSFSHTKPWIVSSVKIPKELRSWFSENYQMKSSVKDKIATTTDSLMETLSRQDVKYSVPVKKSRLDLSNSSPEKNVDNTRQKCSVEEIDGNYGNNSKQNYKEPCSTETTATVDSDSNKQREHSLCSTEVTELEEKDSDKQDLQASCSVEITNTTDENSNKQNQQASYSLEIIDVTDSDKLVSCSTEIDDAVEGDCGTQKQQSLCSMKTTNDVEGNSDKKDHHASCFLEIGDTAERDSDKKEQITLCSTEITDIPGVSRNKQHQQASDFIEITNAARGDNGLQNQQAYNSVEVTDPTDGGSHKEDQQTLSSVEITDSASDGKHTSCSKETANAVEGDSYNQNKQALDSMKQTNDVGGNKKNKQVSYFTEITDAGKGDSVKHNQQASCSSIITNAADGDKQNQQALYVTEVTDATDGYYDKENERNDKVSKLEDSDEPVDYDNHHNEVRTCILSSEGLSSMEEVDRQQKASTSVKKWGEGYEIGLKQQDPASCCLAEIDKRGGSADLHQDQAICVKKRDAVDGNTVKGKRFTDVFTVDTQSSDVIKPGSTDEKEPQVLSRMVRRRRCRGISSLHHGFSCDRLEKVSFIIRPWRKPDGSLNRPILKKMLCAVLSYIMTFPGIKQDDICDHFTGALKPIYTLELLEILQELKCVCSFTLVDSHEPSLFSSLIQYRIELDKNHYKDMYYEATVDAILKLGEMVDELVNRSQ</sequence>
<evidence type="ECO:0000313" key="11">
    <source>
        <dbReference type="RefSeq" id="XP_013775056.1"/>
    </source>
</evidence>
<evidence type="ECO:0000256" key="4">
    <source>
        <dbReference type="ARBA" id="ARBA00023163"/>
    </source>
</evidence>
<keyword evidence="3" id="KW-0238">DNA-binding</keyword>
<organism evidence="10 11">
    <name type="scientific">Limulus polyphemus</name>
    <name type="common">Atlantic horseshoe crab</name>
    <dbReference type="NCBI Taxonomy" id="6850"/>
    <lineage>
        <taxon>Eukaryota</taxon>
        <taxon>Metazoa</taxon>
        <taxon>Ecdysozoa</taxon>
        <taxon>Arthropoda</taxon>
        <taxon>Chelicerata</taxon>
        <taxon>Merostomata</taxon>
        <taxon>Xiphosura</taxon>
        <taxon>Limulidae</taxon>
        <taxon>Limulus</taxon>
    </lineage>
</organism>
<keyword evidence="4" id="KW-0804">Transcription</keyword>
<evidence type="ECO:0000313" key="10">
    <source>
        <dbReference type="Proteomes" id="UP000694941"/>
    </source>
</evidence>
<keyword evidence="2" id="KW-0597">Phosphoprotein</keyword>
<feature type="compositionally biased region" description="Polar residues" evidence="6">
    <location>
        <begin position="1748"/>
        <end position="1757"/>
    </location>
</feature>
<feature type="region of interest" description="Disordered" evidence="6">
    <location>
        <begin position="1934"/>
        <end position="1981"/>
    </location>
</feature>
<evidence type="ECO:0000259" key="9">
    <source>
        <dbReference type="Pfam" id="PF24101"/>
    </source>
</evidence>
<evidence type="ECO:0000259" key="8">
    <source>
        <dbReference type="Pfam" id="PF23704"/>
    </source>
</evidence>
<evidence type="ECO:0000256" key="1">
    <source>
        <dbReference type="ARBA" id="ARBA00004123"/>
    </source>
</evidence>
<keyword evidence="10" id="KW-1185">Reference proteome</keyword>
<name>A0ABM1B571_LIMPO</name>
<feature type="compositionally biased region" description="Acidic residues" evidence="6">
    <location>
        <begin position="346"/>
        <end position="358"/>
    </location>
</feature>